<sequence>MELGHLPAETGADPDRLADAVAYAVGIRDESVPRHARGLARLAGALSGTRGLLVLDNCEHLLGAAAPLIRSLREAAPDLHLLATSREPLRVRGEWVYQVAPLRADGDGSAVRLFAVRAAASAPGFRLDSSTEPVVAAICRRLDGLPLALELAANRVRALGVATLAAGLDDRFALLASGERDAPERLRTLRAMIDWSWDLLEEDERVALRRVSVFSDGFTPEAAAAVLGRPATGSLARLAESSLAVPMEGADGVRFRLLETIAAYAAERLEETGEADLVRERHLRFHVEFAERADRALRGAEQALTLRRLDESANDLRAAFAEALRTGDAHSALRLAVGGFWYRWLRGRLGEAHRTLTSALALPGGPPGLRALAGAWRTGLELGDRDLPDPAARAAAAVGAFQDAGDRAAQARAWWFMGPMLMEVGELEAAEWMLAAALADFRERGDRWGVAAVLCNRAWLALMRGQAEEAGGEGRRALALFEELGDGWGRLEAMAVLRRHAEAVGDHAESARIGEAGLALSEELGLVTKTGHWLAFLGRSAMLAGDLERAAELLERAHRLSVRHGDIFGRRFAGLHLGALARRQGRSAEAETLLEAWLGERGGEQPTEERAMALTELGFAALARGDAAAALTRHRRALAAARATASGQAVAAACAGLAATAVAAGRGARAALLLGAAAEARGGTRPAAAEAAEAERIAQAAREIVGADEFDAQFREGRRTGVRSAEHIAASWDNALTEGA</sequence>
<dbReference type="Gene3D" id="1.25.40.10">
    <property type="entry name" value="Tetratricopeptide repeat domain"/>
    <property type="match status" value="2"/>
</dbReference>
<comment type="caution">
    <text evidence="1">The sequence shown here is derived from an EMBL/GenBank/DDBJ whole genome shotgun (WGS) entry which is preliminary data.</text>
</comment>
<dbReference type="PANTHER" id="PTHR47691">
    <property type="entry name" value="REGULATOR-RELATED"/>
    <property type="match status" value="1"/>
</dbReference>
<gene>
    <name evidence="1" type="ORF">LG943_26150</name>
</gene>
<dbReference type="PANTHER" id="PTHR47691:SF3">
    <property type="entry name" value="HTH-TYPE TRANSCRIPTIONAL REGULATOR RV0890C-RELATED"/>
    <property type="match status" value="1"/>
</dbReference>
<protein>
    <recommendedName>
        <fullName evidence="3">HTH-type transcriptional regulator</fullName>
    </recommendedName>
</protein>
<dbReference type="EMBL" id="JAJAQC010000076">
    <property type="protein sequence ID" value="MDA0567778.1"/>
    <property type="molecule type" value="Genomic_DNA"/>
</dbReference>
<organism evidence="1 2">
    <name type="scientific">Streptomonospora mangrovi</name>
    <dbReference type="NCBI Taxonomy" id="2883123"/>
    <lineage>
        <taxon>Bacteria</taxon>
        <taxon>Bacillati</taxon>
        <taxon>Actinomycetota</taxon>
        <taxon>Actinomycetes</taxon>
        <taxon>Streptosporangiales</taxon>
        <taxon>Nocardiopsidaceae</taxon>
        <taxon>Streptomonospora</taxon>
    </lineage>
</organism>
<name>A0A9X3SGE6_9ACTN</name>
<reference evidence="1" key="1">
    <citation type="submission" date="2021-10" db="EMBL/GenBank/DDBJ databases">
        <title>Streptomonospora sp. nov., isolated from mangrove soil.</title>
        <authorList>
            <person name="Chen X."/>
            <person name="Ge X."/>
            <person name="Liu W."/>
        </authorList>
    </citation>
    <scope>NUCLEOTIDE SEQUENCE</scope>
    <source>
        <strain evidence="1">S1-112</strain>
    </source>
</reference>
<evidence type="ECO:0000313" key="1">
    <source>
        <dbReference type="EMBL" id="MDA0567778.1"/>
    </source>
</evidence>
<evidence type="ECO:0000313" key="2">
    <source>
        <dbReference type="Proteomes" id="UP001140076"/>
    </source>
</evidence>
<keyword evidence="2" id="KW-1185">Reference proteome</keyword>
<proteinExistence type="predicted"/>
<dbReference type="Proteomes" id="UP001140076">
    <property type="component" value="Unassembled WGS sequence"/>
</dbReference>
<dbReference type="InterPro" id="IPR011990">
    <property type="entry name" value="TPR-like_helical_dom_sf"/>
</dbReference>
<dbReference type="InterPro" id="IPR027417">
    <property type="entry name" value="P-loop_NTPase"/>
</dbReference>
<accession>A0A9X3SGE6</accession>
<dbReference type="AlphaFoldDB" id="A0A9X3SGE6"/>
<dbReference type="SUPFAM" id="SSF48452">
    <property type="entry name" value="TPR-like"/>
    <property type="match status" value="2"/>
</dbReference>
<evidence type="ECO:0008006" key="3">
    <source>
        <dbReference type="Google" id="ProtNLM"/>
    </source>
</evidence>
<dbReference type="SUPFAM" id="SSF52540">
    <property type="entry name" value="P-loop containing nucleoside triphosphate hydrolases"/>
    <property type="match status" value="1"/>
</dbReference>